<proteinExistence type="predicted"/>
<gene>
    <name evidence="1" type="ORF">UFOPK1808_01046</name>
</gene>
<protein>
    <submittedName>
        <fullName evidence="1">Unannotated protein</fullName>
    </submittedName>
</protein>
<accession>A0A6J6H2C2</accession>
<dbReference type="EMBL" id="CAEZUL010000128">
    <property type="protein sequence ID" value="CAB4605365.1"/>
    <property type="molecule type" value="Genomic_DNA"/>
</dbReference>
<reference evidence="1" key="1">
    <citation type="submission" date="2020-05" db="EMBL/GenBank/DDBJ databases">
        <authorList>
            <person name="Chiriac C."/>
            <person name="Salcher M."/>
            <person name="Ghai R."/>
            <person name="Kavagutti S V."/>
        </authorList>
    </citation>
    <scope>NUCLEOTIDE SEQUENCE</scope>
</reference>
<evidence type="ECO:0000313" key="1">
    <source>
        <dbReference type="EMBL" id="CAB4605365.1"/>
    </source>
</evidence>
<sequence>MTSPSTFLRTARTQFTQLLHALIRSLHRERTAQLVAVVISCALVSFLIVESLHSARSHRHQWASNHIVLVTRGHLAMGEELTRDNTTRVELPMAIIAADALTTIPPNARVRIALNNRTALTTSMISIDGERIALPAGWRGVALPADLMAPQVHAGDRVDVISADQVVAANALVIEVSTRNGITIGVPAESAAIVATAVRAGDASLVIANQDHDYTVNTALPGGIYGLRN</sequence>
<dbReference type="AlphaFoldDB" id="A0A6J6H2C2"/>
<organism evidence="1">
    <name type="scientific">freshwater metagenome</name>
    <dbReference type="NCBI Taxonomy" id="449393"/>
    <lineage>
        <taxon>unclassified sequences</taxon>
        <taxon>metagenomes</taxon>
        <taxon>ecological metagenomes</taxon>
    </lineage>
</organism>
<name>A0A6J6H2C2_9ZZZZ</name>